<dbReference type="Proteomes" id="UP000186817">
    <property type="component" value="Unassembled WGS sequence"/>
</dbReference>
<name>A0A1Q9CMZ1_SYMMI</name>
<evidence type="ECO:0000313" key="1">
    <source>
        <dbReference type="EMBL" id="OLP84301.1"/>
    </source>
</evidence>
<accession>A0A1Q9CMZ1</accession>
<reference evidence="1 2" key="1">
    <citation type="submission" date="2016-02" db="EMBL/GenBank/DDBJ databases">
        <title>Genome analysis of coral dinoflagellate symbionts highlights evolutionary adaptations to a symbiotic lifestyle.</title>
        <authorList>
            <person name="Aranda M."/>
            <person name="Li Y."/>
            <person name="Liew Y.J."/>
            <person name="Baumgarten S."/>
            <person name="Simakov O."/>
            <person name="Wilson M."/>
            <person name="Piel J."/>
            <person name="Ashoor H."/>
            <person name="Bougouffa S."/>
            <person name="Bajic V.B."/>
            <person name="Ryu T."/>
            <person name="Ravasi T."/>
            <person name="Bayer T."/>
            <person name="Micklem G."/>
            <person name="Kim H."/>
            <person name="Bhak J."/>
            <person name="Lajeunesse T.C."/>
            <person name="Voolstra C.R."/>
        </authorList>
    </citation>
    <scope>NUCLEOTIDE SEQUENCE [LARGE SCALE GENOMIC DNA]</scope>
    <source>
        <strain evidence="1 2">CCMP2467</strain>
    </source>
</reference>
<sequence length="221" mass="24200">MDATSRYWRMDWPLWHAGHPDGRRHHLVSPVTRAGGAKPHADRVQGTAFEQAAKRKRLHAYPELAVARRCKFVVLALEVGGRFGPEAVAFLRQLARSRARVSPTRGGARACRVAPYTVGRACRRRNARRLTRCLSCPWAAADKCDGTEPPLGDLLADVPDTEPEDIGCDFGSSLSADARGCAFRGRDPGPAGGQAGQRIIWGSLDPDNAGRCGRARLRRQR</sequence>
<gene>
    <name evidence="1" type="ORF">AK812_SmicGene34837</name>
</gene>
<protein>
    <submittedName>
        <fullName evidence="1">Uncharacterized protein</fullName>
    </submittedName>
</protein>
<keyword evidence="2" id="KW-1185">Reference proteome</keyword>
<comment type="caution">
    <text evidence="1">The sequence shown here is derived from an EMBL/GenBank/DDBJ whole genome shotgun (WGS) entry which is preliminary data.</text>
</comment>
<evidence type="ECO:0000313" key="2">
    <source>
        <dbReference type="Proteomes" id="UP000186817"/>
    </source>
</evidence>
<proteinExistence type="predicted"/>
<dbReference type="EMBL" id="LSRX01001052">
    <property type="protein sequence ID" value="OLP84301.1"/>
    <property type="molecule type" value="Genomic_DNA"/>
</dbReference>
<dbReference type="AlphaFoldDB" id="A0A1Q9CMZ1"/>
<organism evidence="1 2">
    <name type="scientific">Symbiodinium microadriaticum</name>
    <name type="common">Dinoflagellate</name>
    <name type="synonym">Zooxanthella microadriatica</name>
    <dbReference type="NCBI Taxonomy" id="2951"/>
    <lineage>
        <taxon>Eukaryota</taxon>
        <taxon>Sar</taxon>
        <taxon>Alveolata</taxon>
        <taxon>Dinophyceae</taxon>
        <taxon>Suessiales</taxon>
        <taxon>Symbiodiniaceae</taxon>
        <taxon>Symbiodinium</taxon>
    </lineage>
</organism>